<feature type="region of interest" description="Disordered" evidence="5">
    <location>
        <begin position="400"/>
        <end position="429"/>
    </location>
</feature>
<reference evidence="7" key="2">
    <citation type="submission" date="2020-09" db="EMBL/GenBank/DDBJ databases">
        <authorList>
            <person name="Sun Q."/>
            <person name="Ohkuma M."/>
        </authorList>
    </citation>
    <scope>NUCLEOTIDE SEQUENCE</scope>
    <source>
        <strain evidence="7">JCM 13306</strain>
    </source>
</reference>
<dbReference type="Gene3D" id="2.60.40.10">
    <property type="entry name" value="Immunoglobulins"/>
    <property type="match status" value="1"/>
</dbReference>
<dbReference type="InterPro" id="IPR004199">
    <property type="entry name" value="B-gal_small/dom_5"/>
</dbReference>
<dbReference type="Pfam" id="PF16353">
    <property type="entry name" value="LacZ_4"/>
    <property type="match status" value="1"/>
</dbReference>
<keyword evidence="3" id="KW-0378">Hydrolase</keyword>
<evidence type="ECO:0000256" key="3">
    <source>
        <dbReference type="ARBA" id="ARBA00022801"/>
    </source>
</evidence>
<feature type="domain" description="Beta galactosidase small chain/" evidence="6">
    <location>
        <begin position="148"/>
        <end position="428"/>
    </location>
</feature>
<dbReference type="GO" id="GO:0004565">
    <property type="term" value="F:beta-galactosidase activity"/>
    <property type="evidence" value="ECO:0007669"/>
    <property type="project" value="UniProtKB-EC"/>
</dbReference>
<dbReference type="InterPro" id="IPR032312">
    <property type="entry name" value="LacZ_4"/>
</dbReference>
<accession>A0A919KJ91</accession>
<dbReference type="EC" id="3.2.1.23" evidence="2"/>
<dbReference type="EMBL" id="BNBA01000036">
    <property type="protein sequence ID" value="GHH59284.1"/>
    <property type="molecule type" value="Genomic_DNA"/>
</dbReference>
<sequence length="429" mass="46448">MQSDRTPNPHLHELAKVYGPVQFEAVDAAAGRFVVRNRHNFIDLGRFDFDWQLREDGRLVAQGRGPALSTPADGQETVQFTLPPVQRKPGAEYFLTLRALARDGAVPLVPAGQVVSWEQFALSPPPVLPPAPTSGNAVAMSETAGEIRLRAAGAELVVDRGTGQVARYAYQGQALLSGGTPNFWRAPTDNDIGTGLYASHLVWKTLSETRRVRGVQASRSQDGGARVQVGFDIGGDATPDVQYDVTYEMARDGSVTVTGDFRPLYAGLPDPLRLGLMFTAPSRMTELSWYGRGPHETYADRYTSGEIALYSGRIAEQNHDYIRPQETGNKVDVRWLAVAPANGTGLKITGAEPLSVNALAFPYSDLDRKPVGQAHSSDIRPREHVSLMIDQRQIGVAATTNGAAGASRTRPTASRCRPRGIGSACSRSW</sequence>
<gene>
    <name evidence="7" type="ORF">GCM10009090_33230</name>
</gene>
<dbReference type="Pfam" id="PF02929">
    <property type="entry name" value="Bgal_small_N"/>
    <property type="match status" value="1"/>
</dbReference>
<evidence type="ECO:0000256" key="4">
    <source>
        <dbReference type="ARBA" id="ARBA00023295"/>
    </source>
</evidence>
<reference evidence="7" key="1">
    <citation type="journal article" date="2014" name="Int. J. Syst. Evol. Microbiol.">
        <title>Complete genome sequence of Corynebacterium casei LMG S-19264T (=DSM 44701T), isolated from a smear-ripened cheese.</title>
        <authorList>
            <consortium name="US DOE Joint Genome Institute (JGI-PGF)"/>
            <person name="Walter F."/>
            <person name="Albersmeier A."/>
            <person name="Kalinowski J."/>
            <person name="Ruckert C."/>
        </authorList>
    </citation>
    <scope>NUCLEOTIDE SEQUENCE</scope>
    <source>
        <strain evidence="7">JCM 13306</strain>
    </source>
</reference>
<dbReference type="PANTHER" id="PTHR46323">
    <property type="entry name" value="BETA-GALACTOSIDASE"/>
    <property type="match status" value="1"/>
</dbReference>
<proteinExistence type="predicted"/>
<name>A0A919KJ91_9XANT</name>
<dbReference type="GO" id="GO:0005990">
    <property type="term" value="P:lactose catabolic process"/>
    <property type="evidence" value="ECO:0007669"/>
    <property type="project" value="TreeGrafter"/>
</dbReference>
<dbReference type="SUPFAM" id="SSF49303">
    <property type="entry name" value="beta-Galactosidase/glucuronidase domain"/>
    <property type="match status" value="1"/>
</dbReference>
<evidence type="ECO:0000313" key="8">
    <source>
        <dbReference type="Proteomes" id="UP000623958"/>
    </source>
</evidence>
<organism evidence="7 8">
    <name type="scientific">Xanthomonas boreopolis</name>
    <dbReference type="NCBI Taxonomy" id="86183"/>
    <lineage>
        <taxon>Bacteria</taxon>
        <taxon>Pseudomonadati</taxon>
        <taxon>Pseudomonadota</taxon>
        <taxon>Gammaproteobacteria</taxon>
        <taxon>Lysobacterales</taxon>
        <taxon>Lysobacteraceae</taxon>
        <taxon>Xanthomonas</taxon>
    </lineage>
</organism>
<evidence type="ECO:0000313" key="7">
    <source>
        <dbReference type="EMBL" id="GHH59284.1"/>
    </source>
</evidence>
<dbReference type="InterPro" id="IPR050347">
    <property type="entry name" value="Bact_Beta-galactosidase"/>
</dbReference>
<dbReference type="PANTHER" id="PTHR46323:SF2">
    <property type="entry name" value="BETA-GALACTOSIDASE"/>
    <property type="match status" value="1"/>
</dbReference>
<dbReference type="GO" id="GO:0030246">
    <property type="term" value="F:carbohydrate binding"/>
    <property type="evidence" value="ECO:0007669"/>
    <property type="project" value="InterPro"/>
</dbReference>
<dbReference type="Proteomes" id="UP000623958">
    <property type="component" value="Unassembled WGS sequence"/>
</dbReference>
<dbReference type="Gene3D" id="2.70.98.10">
    <property type="match status" value="1"/>
</dbReference>
<dbReference type="AlphaFoldDB" id="A0A919KJ91"/>
<evidence type="ECO:0000256" key="1">
    <source>
        <dbReference type="ARBA" id="ARBA00001412"/>
    </source>
</evidence>
<evidence type="ECO:0000256" key="2">
    <source>
        <dbReference type="ARBA" id="ARBA00012756"/>
    </source>
</evidence>
<protein>
    <recommendedName>
        <fullName evidence="2">beta-galactosidase</fullName>
        <ecNumber evidence="2">3.2.1.23</ecNumber>
    </recommendedName>
</protein>
<dbReference type="InterPro" id="IPR013783">
    <property type="entry name" value="Ig-like_fold"/>
</dbReference>
<dbReference type="SMART" id="SM01038">
    <property type="entry name" value="Bgal_small_N"/>
    <property type="match status" value="1"/>
</dbReference>
<evidence type="ECO:0000259" key="6">
    <source>
        <dbReference type="SMART" id="SM01038"/>
    </source>
</evidence>
<dbReference type="InterPro" id="IPR014718">
    <property type="entry name" value="GH-type_carb-bd"/>
</dbReference>
<dbReference type="SUPFAM" id="SSF74650">
    <property type="entry name" value="Galactose mutarotase-like"/>
    <property type="match status" value="1"/>
</dbReference>
<evidence type="ECO:0000256" key="5">
    <source>
        <dbReference type="SAM" id="MobiDB-lite"/>
    </source>
</evidence>
<dbReference type="InterPro" id="IPR036156">
    <property type="entry name" value="Beta-gal/glucu_dom_sf"/>
</dbReference>
<dbReference type="InterPro" id="IPR011013">
    <property type="entry name" value="Gal_mutarotase_sf_dom"/>
</dbReference>
<dbReference type="GO" id="GO:0009341">
    <property type="term" value="C:beta-galactosidase complex"/>
    <property type="evidence" value="ECO:0007669"/>
    <property type="project" value="InterPro"/>
</dbReference>
<comment type="catalytic activity">
    <reaction evidence="1">
        <text>Hydrolysis of terminal non-reducing beta-D-galactose residues in beta-D-galactosides.</text>
        <dbReference type="EC" id="3.2.1.23"/>
    </reaction>
</comment>
<keyword evidence="8" id="KW-1185">Reference proteome</keyword>
<comment type="caution">
    <text evidence="7">The sequence shown here is derived from an EMBL/GenBank/DDBJ whole genome shotgun (WGS) entry which is preliminary data.</text>
</comment>
<keyword evidence="4" id="KW-0326">Glycosidase</keyword>